<keyword evidence="2 5" id="KW-0238">DNA-binding</keyword>
<keyword evidence="6" id="KW-1185">Reference proteome</keyword>
<dbReference type="InterPro" id="IPR000792">
    <property type="entry name" value="Tscrpt_reg_LuxR_C"/>
</dbReference>
<evidence type="ECO:0000313" key="6">
    <source>
        <dbReference type="Proteomes" id="UP000286716"/>
    </source>
</evidence>
<accession>A0A428WP47</accession>
<organism evidence="5 6">
    <name type="scientific">Amycolatopsis balhimycina DSM 5908</name>
    <dbReference type="NCBI Taxonomy" id="1081091"/>
    <lineage>
        <taxon>Bacteria</taxon>
        <taxon>Bacillati</taxon>
        <taxon>Actinomycetota</taxon>
        <taxon>Actinomycetes</taxon>
        <taxon>Pseudonocardiales</taxon>
        <taxon>Pseudonocardiaceae</taxon>
        <taxon>Amycolatopsis</taxon>
    </lineage>
</organism>
<evidence type="ECO:0000256" key="3">
    <source>
        <dbReference type="ARBA" id="ARBA00023163"/>
    </source>
</evidence>
<dbReference type="SUPFAM" id="SSF46894">
    <property type="entry name" value="C-terminal effector domain of the bipartite response regulators"/>
    <property type="match status" value="1"/>
</dbReference>
<dbReference type="GO" id="GO:0003677">
    <property type="term" value="F:DNA binding"/>
    <property type="evidence" value="ECO:0007669"/>
    <property type="project" value="UniProtKB-KW"/>
</dbReference>
<dbReference type="Pfam" id="PF00196">
    <property type="entry name" value="GerE"/>
    <property type="match status" value="1"/>
</dbReference>
<evidence type="ECO:0000313" key="5">
    <source>
        <dbReference type="EMBL" id="RSM44851.1"/>
    </source>
</evidence>
<dbReference type="PRINTS" id="PR00038">
    <property type="entry name" value="HTHLUXR"/>
</dbReference>
<dbReference type="InterPro" id="IPR016032">
    <property type="entry name" value="Sig_transdc_resp-reg_C-effctor"/>
</dbReference>
<feature type="domain" description="HTH luxR-type" evidence="4">
    <location>
        <begin position="148"/>
        <end position="213"/>
    </location>
</feature>
<dbReference type="PROSITE" id="PS00622">
    <property type="entry name" value="HTH_LUXR_1"/>
    <property type="match status" value="1"/>
</dbReference>
<dbReference type="SMART" id="SM00421">
    <property type="entry name" value="HTH_LUXR"/>
    <property type="match status" value="1"/>
</dbReference>
<reference evidence="5 6" key="1">
    <citation type="submission" date="2018-05" db="EMBL/GenBank/DDBJ databases">
        <title>Evolution of GPA BGCs.</title>
        <authorList>
            <person name="Waglechner N."/>
            <person name="Wright G.D."/>
        </authorList>
    </citation>
    <scope>NUCLEOTIDE SEQUENCE [LARGE SCALE GENOMIC DNA]</scope>
    <source>
        <strain evidence="5 6">DSM 5908</strain>
    </source>
</reference>
<dbReference type="OrthoDB" id="4309410at2"/>
<keyword evidence="1" id="KW-0805">Transcription regulation</keyword>
<dbReference type="Proteomes" id="UP000286716">
    <property type="component" value="Unassembled WGS sequence"/>
</dbReference>
<evidence type="ECO:0000256" key="2">
    <source>
        <dbReference type="ARBA" id="ARBA00023125"/>
    </source>
</evidence>
<dbReference type="AlphaFoldDB" id="A0A428WP47"/>
<proteinExistence type="predicted"/>
<dbReference type="EMBL" id="QHHU01000018">
    <property type="protein sequence ID" value="RSM44851.1"/>
    <property type="molecule type" value="Genomic_DNA"/>
</dbReference>
<dbReference type="Gene3D" id="3.40.50.2300">
    <property type="match status" value="1"/>
</dbReference>
<name>A0A428WP47_AMYBA</name>
<evidence type="ECO:0000259" key="4">
    <source>
        <dbReference type="PROSITE" id="PS50043"/>
    </source>
</evidence>
<dbReference type="GO" id="GO:0006355">
    <property type="term" value="P:regulation of DNA-templated transcription"/>
    <property type="evidence" value="ECO:0007669"/>
    <property type="project" value="InterPro"/>
</dbReference>
<dbReference type="PANTHER" id="PTHR44688">
    <property type="entry name" value="DNA-BINDING TRANSCRIPTIONAL ACTIVATOR DEVR_DOSR"/>
    <property type="match status" value="1"/>
</dbReference>
<keyword evidence="3" id="KW-0804">Transcription</keyword>
<sequence>MSAQAAPTTGRTHAPEVRRALIGVTVLAPDPLLRTGLLSELRNRPGIEVLDDAGRADVVVAAARSGLRDVLTSSRRLVLIADDVRQDDLWAAIENGLTILLPLAEATPARLLRAISEAHRGHARLPPAHLERLLRSLSQLHKNVLAPRDLTLSGLTRRETDVLRLLADGLDTAEIALMLAFSERTVKNVLHSMLTRLGLRNRVHAVAHGIRNGII</sequence>
<dbReference type="CDD" id="cd06170">
    <property type="entry name" value="LuxR_C_like"/>
    <property type="match status" value="1"/>
</dbReference>
<evidence type="ECO:0000256" key="1">
    <source>
        <dbReference type="ARBA" id="ARBA00023015"/>
    </source>
</evidence>
<dbReference type="RefSeq" id="WP_084641378.1">
    <property type="nucleotide sequence ID" value="NZ_QHHU01000018.1"/>
</dbReference>
<protein>
    <submittedName>
        <fullName evidence="5">DNA-binding response regulator</fullName>
    </submittedName>
</protein>
<dbReference type="PANTHER" id="PTHR44688:SF16">
    <property type="entry name" value="DNA-BINDING TRANSCRIPTIONAL ACTIVATOR DEVR_DOSR"/>
    <property type="match status" value="1"/>
</dbReference>
<gene>
    <name evidence="5" type="ORF">DMA12_15005</name>
</gene>
<comment type="caution">
    <text evidence="5">The sequence shown here is derived from an EMBL/GenBank/DDBJ whole genome shotgun (WGS) entry which is preliminary data.</text>
</comment>
<dbReference type="PROSITE" id="PS50043">
    <property type="entry name" value="HTH_LUXR_2"/>
    <property type="match status" value="1"/>
</dbReference>